<protein>
    <submittedName>
        <fullName evidence="4">Peptidase s41 family protein</fullName>
    </submittedName>
</protein>
<dbReference type="AlphaFoldDB" id="A0AAV8A7D4"/>
<dbReference type="InterPro" id="IPR052766">
    <property type="entry name" value="S41A_metabolite_peptidase"/>
</dbReference>
<dbReference type="PANTHER" id="PTHR37049:SF4">
    <property type="entry name" value="RHODANESE DOMAIN-CONTAINING PROTEIN"/>
    <property type="match status" value="1"/>
</dbReference>
<feature type="region of interest" description="Disordered" evidence="1">
    <location>
        <begin position="633"/>
        <end position="660"/>
    </location>
</feature>
<dbReference type="Gene3D" id="3.90.226.10">
    <property type="entry name" value="2-enoyl-CoA Hydratase, Chain A, domain 1"/>
    <property type="match status" value="1"/>
</dbReference>
<sequence>MISYSQLNECVSQVENDPLNQKKVVDTTLGVLQQYTFKNLVKDSGTPYNIKVNLVSELEKIRSATYTTDFEMHQAINSLLAKLLDPHTMYFKPSCYSSFWVLNPFQITVFPSPVDGEDPIVYITSTNFGGNPAFINLYEEITGIDLKPFVGKQVEEINGINAWGYILQESKKVWISKDHSAQINEYLAVDWFQRHLAFESIPPTKNINLTIELEQYSFEYVAFSTSIFLDTEDFNKTCFVGTKNKEVSSSEINFKEYLNNNPILKKRQFKKKLDEYFQGLDDQEPIYTKKILGRIYDEESNLNVTIPRTNEVGLSIYCENQLPGSLKFGILRIYSFNPKSMDSFKKTVDECFDYLSKNNVEYLIIDVRENGGGYIELGHELFYYLFENQKGKFTPKISNNDVIHSPLHDEFFTKCAQYENCKEDDRMPFSPKSWYDVNENQFETIELYSPGKEYHRGGGLPQSFSTFFHENVDFLWENKNKLYYDKDHLLILSDGRCGSTCAIFTSKVFQNGLAKTITIGGNGNKTVNASAISFPGGQVFDDYFFHIVYLYFVDNLKIPIDNMFDEYPSDQSLSFTWREIYPMDKNPDESNPIPMEFQFYPSDIRIFNWDFNNDESIIAESVTHFNFSSYKPTPTPTYTPRPTSTSSPTTTANPTTKDDTNMKSFKVGISILAILLIISFIFIIFLFINIRKLKHKNHHQLLEGQTDDSEDEFEFELESAKNSNINNENDDENTFESEKENSNQEDQENDKLIN</sequence>
<feature type="compositionally biased region" description="Acidic residues" evidence="1">
    <location>
        <begin position="705"/>
        <end position="717"/>
    </location>
</feature>
<dbReference type="PANTHER" id="PTHR37049">
    <property type="entry name" value="PEPTIDASE S41 FAMILY PROTEIN"/>
    <property type="match status" value="1"/>
</dbReference>
<dbReference type="InterPro" id="IPR029045">
    <property type="entry name" value="ClpP/crotonase-like_dom_sf"/>
</dbReference>
<comment type="caution">
    <text evidence="4">The sequence shown here is derived from an EMBL/GenBank/DDBJ whole genome shotgun (WGS) entry which is preliminary data.</text>
</comment>
<feature type="transmembrane region" description="Helical" evidence="2">
    <location>
        <begin position="667"/>
        <end position="688"/>
    </location>
</feature>
<reference evidence="4" key="1">
    <citation type="submission" date="2022-08" db="EMBL/GenBank/DDBJ databases">
        <title>Novel sulphate-reducing endosymbionts in the free-living metamonad Anaeramoeba.</title>
        <authorList>
            <person name="Jerlstrom-Hultqvist J."/>
            <person name="Cepicka I."/>
            <person name="Gallot-Lavallee L."/>
            <person name="Salas-Leiva D."/>
            <person name="Curtis B.A."/>
            <person name="Zahonova K."/>
            <person name="Pipaliya S."/>
            <person name="Dacks J."/>
            <person name="Roger A.J."/>
        </authorList>
    </citation>
    <scope>NUCLEOTIDE SEQUENCE</scope>
    <source>
        <strain evidence="4">Busselton2</strain>
    </source>
</reference>
<feature type="compositionally biased region" description="Low complexity" evidence="1">
    <location>
        <begin position="640"/>
        <end position="655"/>
    </location>
</feature>
<dbReference type="GO" id="GO:0008236">
    <property type="term" value="F:serine-type peptidase activity"/>
    <property type="evidence" value="ECO:0007669"/>
    <property type="project" value="InterPro"/>
</dbReference>
<keyword evidence="2" id="KW-0472">Membrane</keyword>
<evidence type="ECO:0000256" key="1">
    <source>
        <dbReference type="SAM" id="MobiDB-lite"/>
    </source>
</evidence>
<dbReference type="Proteomes" id="UP001146793">
    <property type="component" value="Unassembled WGS sequence"/>
</dbReference>
<feature type="region of interest" description="Disordered" evidence="1">
    <location>
        <begin position="703"/>
        <end position="754"/>
    </location>
</feature>
<dbReference type="EMBL" id="JANTQA010000015">
    <property type="protein sequence ID" value="KAJ3447910.1"/>
    <property type="molecule type" value="Genomic_DNA"/>
</dbReference>
<evidence type="ECO:0000313" key="4">
    <source>
        <dbReference type="EMBL" id="KAJ3447910.1"/>
    </source>
</evidence>
<keyword evidence="2" id="KW-0812">Transmembrane</keyword>
<dbReference type="SUPFAM" id="SSF52096">
    <property type="entry name" value="ClpP/crotonase"/>
    <property type="match status" value="1"/>
</dbReference>
<gene>
    <name evidence="4" type="ORF">M0812_00383</name>
</gene>
<dbReference type="InterPro" id="IPR005151">
    <property type="entry name" value="Tail-specific_protease"/>
</dbReference>
<accession>A0AAV8A7D4</accession>
<evidence type="ECO:0000256" key="2">
    <source>
        <dbReference type="SAM" id="Phobius"/>
    </source>
</evidence>
<dbReference type="Pfam" id="PF03572">
    <property type="entry name" value="Peptidase_S41"/>
    <property type="match status" value="1"/>
</dbReference>
<evidence type="ECO:0000259" key="3">
    <source>
        <dbReference type="Pfam" id="PF03572"/>
    </source>
</evidence>
<organism evidence="4 5">
    <name type="scientific">Anaeramoeba flamelloides</name>
    <dbReference type="NCBI Taxonomy" id="1746091"/>
    <lineage>
        <taxon>Eukaryota</taxon>
        <taxon>Metamonada</taxon>
        <taxon>Anaeramoebidae</taxon>
        <taxon>Anaeramoeba</taxon>
    </lineage>
</organism>
<name>A0AAV8A7D4_9EUKA</name>
<evidence type="ECO:0000313" key="5">
    <source>
        <dbReference type="Proteomes" id="UP001146793"/>
    </source>
</evidence>
<feature type="domain" description="Tail specific protease" evidence="3">
    <location>
        <begin position="327"/>
        <end position="520"/>
    </location>
</feature>
<proteinExistence type="predicted"/>
<keyword evidence="2" id="KW-1133">Transmembrane helix</keyword>
<dbReference type="GO" id="GO:0006508">
    <property type="term" value="P:proteolysis"/>
    <property type="evidence" value="ECO:0007669"/>
    <property type="project" value="InterPro"/>
</dbReference>